<dbReference type="InterPro" id="IPR004165">
    <property type="entry name" value="CoA_trans_fam_I"/>
</dbReference>
<dbReference type="Proteomes" id="UP000247483">
    <property type="component" value="Unassembled WGS sequence"/>
</dbReference>
<organism evidence="2 3">
    <name type="scientific">Gilliamella apicola</name>
    <dbReference type="NCBI Taxonomy" id="1196095"/>
    <lineage>
        <taxon>Bacteria</taxon>
        <taxon>Pseudomonadati</taxon>
        <taxon>Pseudomonadota</taxon>
        <taxon>Gammaproteobacteria</taxon>
        <taxon>Orbales</taxon>
        <taxon>Orbaceae</taxon>
        <taxon>Gilliamella</taxon>
    </lineage>
</organism>
<protein>
    <submittedName>
        <fullName evidence="2">Branched-chain amino acid dehydrogenase</fullName>
    </submittedName>
</protein>
<dbReference type="PANTHER" id="PTHR13707">
    <property type="entry name" value="KETOACID-COENZYME A TRANSFERASE"/>
    <property type="match status" value="1"/>
</dbReference>
<dbReference type="InterPro" id="IPR012792">
    <property type="entry name" value="3-oxoacid_CoA-transf_A"/>
</dbReference>
<evidence type="ECO:0000313" key="3">
    <source>
        <dbReference type="Proteomes" id="UP000247483"/>
    </source>
</evidence>
<dbReference type="AlphaFoldDB" id="A0A2V4E0J8"/>
<accession>A0A2V4E0J8</accession>
<dbReference type="Gene3D" id="3.40.1080.10">
    <property type="entry name" value="Glutaconate Coenzyme A-transferase"/>
    <property type="match status" value="1"/>
</dbReference>
<dbReference type="GO" id="GO:0008410">
    <property type="term" value="F:CoA-transferase activity"/>
    <property type="evidence" value="ECO:0007669"/>
    <property type="project" value="InterPro"/>
</dbReference>
<gene>
    <name evidence="2" type="ORF">DKK79_00605</name>
</gene>
<dbReference type="SUPFAM" id="SSF100950">
    <property type="entry name" value="NagB/RpiA/CoA transferase-like"/>
    <property type="match status" value="1"/>
</dbReference>
<sequence length="218" mass="23358">MDKVVSIEQALSSIKDETTMMVGGFMASGSPETLIDYLCQTEVKNLTLICNDTGLIDQGVGKMVMLKKFRKIIASHIGLNKETGRQMNAGETQVELIPQGTLAERIRCAGYGLGGVLTPTGIGTLVEEGKKKIEVDGKQFLLETPLFADVALLYAAKVDRAGNIVYKGAMNNFNNVMASAAKLTIVEAGQIVDIGELNPQEIATPGIFVDYIVKGRGC</sequence>
<reference evidence="2 3" key="1">
    <citation type="submission" date="2018-05" db="EMBL/GenBank/DDBJ databases">
        <title>Reference genomes for bee gut microbiota database.</title>
        <authorList>
            <person name="Ellegaard K.M."/>
        </authorList>
    </citation>
    <scope>NUCLEOTIDE SEQUENCE [LARGE SCALE GENOMIC DNA]</scope>
    <source>
        <strain evidence="2 3">ESL0177</strain>
    </source>
</reference>
<comment type="caution">
    <text evidence="2">The sequence shown here is derived from an EMBL/GenBank/DDBJ whole genome shotgun (WGS) entry which is preliminary data.</text>
</comment>
<name>A0A2V4E0J8_9GAMM</name>
<dbReference type="EMBL" id="QGLP01000003">
    <property type="protein sequence ID" value="PXZ06655.1"/>
    <property type="molecule type" value="Genomic_DNA"/>
</dbReference>
<dbReference type="PANTHER" id="PTHR13707:SF60">
    <property type="entry name" value="ACETATE COA-TRANSFERASE SUBUNIT ALPHA"/>
    <property type="match status" value="1"/>
</dbReference>
<proteinExistence type="predicted"/>
<dbReference type="RefSeq" id="WP_110422431.1">
    <property type="nucleotide sequence ID" value="NZ_QGLP01000003.1"/>
</dbReference>
<dbReference type="Pfam" id="PF01144">
    <property type="entry name" value="CoA_trans"/>
    <property type="match status" value="1"/>
</dbReference>
<dbReference type="SMART" id="SM00882">
    <property type="entry name" value="CoA_trans"/>
    <property type="match status" value="1"/>
</dbReference>
<evidence type="ECO:0000256" key="1">
    <source>
        <dbReference type="ARBA" id="ARBA00022679"/>
    </source>
</evidence>
<keyword evidence="1" id="KW-0808">Transferase</keyword>
<evidence type="ECO:0000313" key="2">
    <source>
        <dbReference type="EMBL" id="PXZ06655.1"/>
    </source>
</evidence>
<dbReference type="NCBIfam" id="TIGR02429">
    <property type="entry name" value="pcaI_scoA_fam"/>
    <property type="match status" value="1"/>
</dbReference>
<dbReference type="InterPro" id="IPR037171">
    <property type="entry name" value="NagB/RpiA_transferase-like"/>
</dbReference>